<dbReference type="Proteomes" id="UP000287853">
    <property type="component" value="Unassembled WGS sequence"/>
</dbReference>
<evidence type="ECO:0000313" key="2">
    <source>
        <dbReference type="Proteomes" id="UP000287853"/>
    </source>
</evidence>
<dbReference type="EMBL" id="MTKO01000002">
    <property type="protein sequence ID" value="RWX48257.1"/>
    <property type="molecule type" value="Genomic_DNA"/>
</dbReference>
<sequence>MQQQPLDIDDDHDVLLRLKCSDERVRERT</sequence>
<organism evidence="1 2">
    <name type="scientific">Candidatus Electrothrix aarhusensis</name>
    <dbReference type="NCBI Taxonomy" id="1859131"/>
    <lineage>
        <taxon>Bacteria</taxon>
        <taxon>Pseudomonadati</taxon>
        <taxon>Thermodesulfobacteriota</taxon>
        <taxon>Desulfobulbia</taxon>
        <taxon>Desulfobulbales</taxon>
        <taxon>Desulfobulbaceae</taxon>
        <taxon>Candidatus Electrothrix</taxon>
    </lineage>
</organism>
<name>A0A444J5B1_9BACT</name>
<proteinExistence type="predicted"/>
<comment type="caution">
    <text evidence="1">The sequence shown here is derived from an EMBL/GenBank/DDBJ whole genome shotgun (WGS) entry which is preliminary data.</text>
</comment>
<evidence type="ECO:0000313" key="1">
    <source>
        <dbReference type="EMBL" id="RWX48257.1"/>
    </source>
</evidence>
<keyword evidence="2" id="KW-1185">Reference proteome</keyword>
<protein>
    <submittedName>
        <fullName evidence="1">Uncharacterized protein</fullName>
    </submittedName>
</protein>
<gene>
    <name evidence="1" type="ORF">H206_05159</name>
</gene>
<dbReference type="AlphaFoldDB" id="A0A444J5B1"/>
<reference evidence="1 2" key="1">
    <citation type="submission" date="2017-01" db="EMBL/GenBank/DDBJ databases">
        <title>The cable genome- insights into the physiology and evolution of filamentous bacteria capable of sulfide oxidation via long distance electron transfer.</title>
        <authorList>
            <person name="Schreiber L."/>
            <person name="Bjerg J.T."/>
            <person name="Boggild A."/>
            <person name="Van De Vossenberg J."/>
            <person name="Meysman F."/>
            <person name="Nielsen L.P."/>
            <person name="Schramm A."/>
            <person name="Kjeldsen K.U."/>
        </authorList>
    </citation>
    <scope>NUCLEOTIDE SEQUENCE [LARGE SCALE GENOMIC DNA]</scope>
    <source>
        <strain evidence="1">MCF</strain>
    </source>
</reference>
<accession>A0A444J5B1</accession>